<dbReference type="Proteomes" id="UP000054007">
    <property type="component" value="Unassembled WGS sequence"/>
</dbReference>
<evidence type="ECO:0000313" key="3">
    <source>
        <dbReference type="EMBL" id="KIY66253.1"/>
    </source>
</evidence>
<feature type="compositionally biased region" description="Low complexity" evidence="1">
    <location>
        <begin position="201"/>
        <end position="211"/>
    </location>
</feature>
<evidence type="ECO:0000256" key="1">
    <source>
        <dbReference type="SAM" id="MobiDB-lite"/>
    </source>
</evidence>
<feature type="compositionally biased region" description="Gly residues" evidence="1">
    <location>
        <begin position="31"/>
        <end position="43"/>
    </location>
</feature>
<gene>
    <name evidence="3" type="ORF">CYLTODRAFT_423597</name>
</gene>
<keyword evidence="2" id="KW-0472">Membrane</keyword>
<name>A0A0D7B6T0_9AGAR</name>
<feature type="compositionally biased region" description="Low complexity" evidence="1">
    <location>
        <begin position="161"/>
        <end position="180"/>
    </location>
</feature>
<proteinExistence type="predicted"/>
<organism evidence="3 4">
    <name type="scientific">Cylindrobasidium torrendii FP15055 ss-10</name>
    <dbReference type="NCBI Taxonomy" id="1314674"/>
    <lineage>
        <taxon>Eukaryota</taxon>
        <taxon>Fungi</taxon>
        <taxon>Dikarya</taxon>
        <taxon>Basidiomycota</taxon>
        <taxon>Agaricomycotina</taxon>
        <taxon>Agaricomycetes</taxon>
        <taxon>Agaricomycetidae</taxon>
        <taxon>Agaricales</taxon>
        <taxon>Marasmiineae</taxon>
        <taxon>Physalacriaceae</taxon>
        <taxon>Cylindrobasidium</taxon>
    </lineage>
</organism>
<feature type="region of interest" description="Disordered" evidence="1">
    <location>
        <begin position="1"/>
        <end position="43"/>
    </location>
</feature>
<keyword evidence="2" id="KW-1133">Transmembrane helix</keyword>
<protein>
    <submittedName>
        <fullName evidence="3">Uncharacterized protein</fullName>
    </submittedName>
</protein>
<dbReference type="AlphaFoldDB" id="A0A0D7B6T0"/>
<feature type="region of interest" description="Disordered" evidence="1">
    <location>
        <begin position="159"/>
        <end position="228"/>
    </location>
</feature>
<dbReference type="EMBL" id="KN880560">
    <property type="protein sequence ID" value="KIY66253.1"/>
    <property type="molecule type" value="Genomic_DNA"/>
</dbReference>
<dbReference type="OrthoDB" id="3070488at2759"/>
<evidence type="ECO:0000313" key="4">
    <source>
        <dbReference type="Proteomes" id="UP000054007"/>
    </source>
</evidence>
<keyword evidence="2" id="KW-0812">Transmembrane</keyword>
<feature type="transmembrane region" description="Helical" evidence="2">
    <location>
        <begin position="54"/>
        <end position="75"/>
    </location>
</feature>
<accession>A0A0D7B6T0</accession>
<reference evidence="3 4" key="1">
    <citation type="journal article" date="2015" name="Fungal Genet. Biol.">
        <title>Evolution of novel wood decay mechanisms in Agaricales revealed by the genome sequences of Fistulina hepatica and Cylindrobasidium torrendii.</title>
        <authorList>
            <person name="Floudas D."/>
            <person name="Held B.W."/>
            <person name="Riley R."/>
            <person name="Nagy L.G."/>
            <person name="Koehler G."/>
            <person name="Ransdell A.S."/>
            <person name="Younus H."/>
            <person name="Chow J."/>
            <person name="Chiniquy J."/>
            <person name="Lipzen A."/>
            <person name="Tritt A."/>
            <person name="Sun H."/>
            <person name="Haridas S."/>
            <person name="LaButti K."/>
            <person name="Ohm R.A."/>
            <person name="Kues U."/>
            <person name="Blanchette R.A."/>
            <person name="Grigoriev I.V."/>
            <person name="Minto R.E."/>
            <person name="Hibbett D.S."/>
        </authorList>
    </citation>
    <scope>NUCLEOTIDE SEQUENCE [LARGE SCALE GENOMIC DNA]</scope>
    <source>
        <strain evidence="3 4">FP15055 ss-10</strain>
    </source>
</reference>
<sequence length="265" mass="27860">MSTTASPTSNTNSFSVTQSFSNPIPSSSSDSGGGGNGSGGAAESGGGLNGSASLYLYTFLATLILLLGVSAAIVFRSLVLRRRHRAMVAEAIRNGTWVPPAPAPGFGRRGGGVDPAKAPILWEARIPVDEKSDEGPRSEGNTPRTGWDTFKPVALTYIEQPNSPDATPPSTTTNAPSIPARTRWWNLRQRGHTTAPPPSEVSPSAASEPTELATLPTPSTATEPAQEAKPMHVSVLLAMPRQHNWESDELPPMEIGVGKVYVRGL</sequence>
<evidence type="ECO:0000256" key="2">
    <source>
        <dbReference type="SAM" id="Phobius"/>
    </source>
</evidence>
<keyword evidence="4" id="KW-1185">Reference proteome</keyword>
<feature type="compositionally biased region" description="Low complexity" evidence="1">
    <location>
        <begin position="1"/>
        <end position="30"/>
    </location>
</feature>